<feature type="transmembrane region" description="Helical" evidence="1">
    <location>
        <begin position="12"/>
        <end position="31"/>
    </location>
</feature>
<feature type="transmembrane region" description="Helical" evidence="1">
    <location>
        <begin position="99"/>
        <end position="119"/>
    </location>
</feature>
<dbReference type="Proteomes" id="UP000766246">
    <property type="component" value="Unassembled WGS sequence"/>
</dbReference>
<dbReference type="Pfam" id="PF06177">
    <property type="entry name" value="QueT"/>
    <property type="match status" value="1"/>
</dbReference>
<evidence type="ECO:0000256" key="1">
    <source>
        <dbReference type="SAM" id="Phobius"/>
    </source>
</evidence>
<proteinExistence type="predicted"/>
<dbReference type="PIRSF" id="PIRSF031501">
    <property type="entry name" value="QueT"/>
    <property type="match status" value="1"/>
</dbReference>
<keyword evidence="1" id="KW-1133">Transmembrane helix</keyword>
<comment type="caution">
    <text evidence="2">The sequence shown here is derived from an EMBL/GenBank/DDBJ whole genome shotgun (WGS) entry which is preliminary data.</text>
</comment>
<dbReference type="PANTHER" id="PTHR40044:SF1">
    <property type="entry name" value="INTEGRAL MEMBRANE PROTEIN"/>
    <property type="match status" value="1"/>
</dbReference>
<dbReference type="EMBL" id="SVER01000005">
    <property type="protein sequence ID" value="MBE5918767.1"/>
    <property type="molecule type" value="Genomic_DNA"/>
</dbReference>
<protein>
    <submittedName>
        <fullName evidence="2">QueT transporter family protein</fullName>
    </submittedName>
</protein>
<keyword evidence="1" id="KW-0812">Transmembrane</keyword>
<accession>A0A927YM83</accession>
<organism evidence="2 3">
    <name type="scientific">Pseudobutyrivibrio ruminis</name>
    <dbReference type="NCBI Taxonomy" id="46206"/>
    <lineage>
        <taxon>Bacteria</taxon>
        <taxon>Bacillati</taxon>
        <taxon>Bacillota</taxon>
        <taxon>Clostridia</taxon>
        <taxon>Lachnospirales</taxon>
        <taxon>Lachnospiraceae</taxon>
        <taxon>Pseudobutyrivibrio</taxon>
    </lineage>
</organism>
<reference evidence="2" key="1">
    <citation type="submission" date="2019-04" db="EMBL/GenBank/DDBJ databases">
        <title>Evolution of Biomass-Degrading Anaerobic Consortia Revealed by Metagenomics.</title>
        <authorList>
            <person name="Peng X."/>
        </authorList>
    </citation>
    <scope>NUCLEOTIDE SEQUENCE</scope>
    <source>
        <strain evidence="2">SIG311</strain>
    </source>
</reference>
<name>A0A927YM83_9FIRM</name>
<sequence>MNRKVLLLCQGAMIAAIYVVLTVFINAFGLANGAIQIRISEALCILPIFTPAAIPGLFVGCVISNIVTGCAIYDIVFGSLATLLGAIGTYYLRKTNFLFTLPPVISNGVIIPLVLRFAYGIPDAYWFLVVTVCAGEVISVCILGMILKAALWKERMFIFRDNQVNA</sequence>
<dbReference type="InterPro" id="IPR010387">
    <property type="entry name" value="QueT"/>
</dbReference>
<evidence type="ECO:0000313" key="2">
    <source>
        <dbReference type="EMBL" id="MBE5918767.1"/>
    </source>
</evidence>
<dbReference type="PANTHER" id="PTHR40044">
    <property type="entry name" value="INTEGRAL MEMBRANE PROTEIN-RELATED"/>
    <property type="match status" value="1"/>
</dbReference>
<feature type="transmembrane region" description="Helical" evidence="1">
    <location>
        <begin position="43"/>
        <end position="66"/>
    </location>
</feature>
<keyword evidence="1" id="KW-0472">Membrane</keyword>
<feature type="transmembrane region" description="Helical" evidence="1">
    <location>
        <begin position="72"/>
        <end position="92"/>
    </location>
</feature>
<dbReference type="AlphaFoldDB" id="A0A927YM83"/>
<feature type="transmembrane region" description="Helical" evidence="1">
    <location>
        <begin position="125"/>
        <end position="147"/>
    </location>
</feature>
<evidence type="ECO:0000313" key="3">
    <source>
        <dbReference type="Proteomes" id="UP000766246"/>
    </source>
</evidence>
<gene>
    <name evidence="2" type="ORF">E7272_02885</name>
</gene>